<evidence type="ECO:0000313" key="4">
    <source>
        <dbReference type="Proteomes" id="UP000240357"/>
    </source>
</evidence>
<feature type="active site" description="Proton acceptor" evidence="2">
    <location>
        <position position="126"/>
    </location>
</feature>
<dbReference type="PANTHER" id="PTHR35561">
    <property type="entry name" value="RNA 2',3'-CYCLIC PHOSPHODIESTERASE"/>
    <property type="match status" value="1"/>
</dbReference>
<dbReference type="Proteomes" id="UP000240357">
    <property type="component" value="Unassembled WGS sequence"/>
</dbReference>
<keyword evidence="4" id="KW-1185">Reference proteome</keyword>
<name>A0A2T2YL29_9BACT</name>
<accession>A0A2T2YL29</accession>
<dbReference type="Gene3D" id="3.90.1140.10">
    <property type="entry name" value="Cyclic phosphodiesterase"/>
    <property type="match status" value="1"/>
</dbReference>
<dbReference type="SUPFAM" id="SSF55144">
    <property type="entry name" value="LigT-like"/>
    <property type="match status" value="1"/>
</dbReference>
<dbReference type="InterPro" id="IPR004175">
    <property type="entry name" value="RNA_CPDase"/>
</dbReference>
<evidence type="ECO:0000313" key="3">
    <source>
        <dbReference type="EMBL" id="PSR56223.1"/>
    </source>
</evidence>
<evidence type="ECO:0000256" key="2">
    <source>
        <dbReference type="HAMAP-Rule" id="MF_01940"/>
    </source>
</evidence>
<dbReference type="InterPro" id="IPR009097">
    <property type="entry name" value="Cyclic_Pdiesterase"/>
</dbReference>
<gene>
    <name evidence="3" type="primary">thpR</name>
    <name evidence="3" type="ORF">AHMF7605_23315</name>
</gene>
<dbReference type="Pfam" id="PF13563">
    <property type="entry name" value="2_5_RNA_ligase2"/>
    <property type="match status" value="1"/>
</dbReference>
<sequence length="187" mass="20974">MTDTKRLFVAIPILDDLQAFFREQQPAFAHEAIRFVPDANLHLTVHFLGEVPNRQIANITNALQQVASTTAPFTLQLEQLEPGPKPKSPRLIWARFAAHPLFTHLYTAITTQLGISASNQADYIPHITLARFQKDKTKPSSFPVVSEPSQQIILPVSSIGLWQSELKSPHPIYRTLVLYPLTGTEKT</sequence>
<organism evidence="3 4">
    <name type="scientific">Adhaeribacter arboris</name>
    <dbReference type="NCBI Taxonomy" id="2072846"/>
    <lineage>
        <taxon>Bacteria</taxon>
        <taxon>Pseudomonadati</taxon>
        <taxon>Bacteroidota</taxon>
        <taxon>Cytophagia</taxon>
        <taxon>Cytophagales</taxon>
        <taxon>Hymenobacteraceae</taxon>
        <taxon>Adhaeribacter</taxon>
    </lineage>
</organism>
<proteinExistence type="inferred from homology"/>
<comment type="function">
    <text evidence="2">Hydrolyzes RNA 2',3'-cyclic phosphodiester to an RNA 2'-phosphomonoester.</text>
</comment>
<feature type="short sequence motif" description="HXTX 2" evidence="2">
    <location>
        <begin position="126"/>
        <end position="129"/>
    </location>
</feature>
<feature type="active site" description="Proton donor" evidence="2">
    <location>
        <position position="42"/>
    </location>
</feature>
<comment type="caution">
    <text evidence="3">The sequence shown here is derived from an EMBL/GenBank/DDBJ whole genome shotgun (WGS) entry which is preliminary data.</text>
</comment>
<dbReference type="GO" id="GO:0004113">
    <property type="term" value="F:2',3'-cyclic-nucleotide 3'-phosphodiesterase activity"/>
    <property type="evidence" value="ECO:0007669"/>
    <property type="project" value="InterPro"/>
</dbReference>
<dbReference type="HAMAP" id="MF_01940">
    <property type="entry name" value="RNA_CPDase"/>
    <property type="match status" value="1"/>
</dbReference>
<feature type="short sequence motif" description="HXTX 1" evidence="2">
    <location>
        <begin position="42"/>
        <end position="45"/>
    </location>
</feature>
<protein>
    <recommendedName>
        <fullName evidence="2">RNA 2',3'-cyclic phosphodiesterase</fullName>
        <shortName evidence="2">RNA 2',3'-CPDase</shortName>
        <ecNumber evidence="2">3.1.4.58</ecNumber>
    </recommendedName>
</protein>
<comment type="similarity">
    <text evidence="2">Belongs to the 2H phosphoesterase superfamily. ThpR family.</text>
</comment>
<evidence type="ECO:0000256" key="1">
    <source>
        <dbReference type="ARBA" id="ARBA00022801"/>
    </source>
</evidence>
<reference evidence="3 4" key="1">
    <citation type="submission" date="2018-03" db="EMBL/GenBank/DDBJ databases">
        <title>Adhaeribacter sp. HMF7605 Genome sequencing and assembly.</title>
        <authorList>
            <person name="Kang H."/>
            <person name="Kang J."/>
            <person name="Cha I."/>
            <person name="Kim H."/>
            <person name="Joh K."/>
        </authorList>
    </citation>
    <scope>NUCLEOTIDE SEQUENCE [LARGE SCALE GENOMIC DNA]</scope>
    <source>
        <strain evidence="3 4">HMF7605</strain>
    </source>
</reference>
<dbReference type="OrthoDB" id="9789350at2"/>
<dbReference type="PANTHER" id="PTHR35561:SF1">
    <property type="entry name" value="RNA 2',3'-CYCLIC PHOSPHODIESTERASE"/>
    <property type="match status" value="1"/>
</dbReference>
<dbReference type="EMBL" id="PYFT01000001">
    <property type="protein sequence ID" value="PSR56223.1"/>
    <property type="molecule type" value="Genomic_DNA"/>
</dbReference>
<dbReference type="AlphaFoldDB" id="A0A2T2YL29"/>
<dbReference type="NCBIfam" id="TIGR02258">
    <property type="entry name" value="2_5_ligase"/>
    <property type="match status" value="1"/>
</dbReference>
<comment type="catalytic activity">
    <reaction evidence="2">
        <text>a 3'-end 2',3'-cyclophospho-ribonucleotide-RNA + H2O = a 3'-end 2'-phospho-ribonucleotide-RNA + H(+)</text>
        <dbReference type="Rhea" id="RHEA:11828"/>
        <dbReference type="Rhea" id="RHEA-COMP:10464"/>
        <dbReference type="Rhea" id="RHEA-COMP:17353"/>
        <dbReference type="ChEBI" id="CHEBI:15377"/>
        <dbReference type="ChEBI" id="CHEBI:15378"/>
        <dbReference type="ChEBI" id="CHEBI:83064"/>
        <dbReference type="ChEBI" id="CHEBI:173113"/>
        <dbReference type="EC" id="3.1.4.58"/>
    </reaction>
</comment>
<dbReference type="RefSeq" id="WP_106932401.1">
    <property type="nucleotide sequence ID" value="NZ_PYFT01000001.1"/>
</dbReference>
<dbReference type="GO" id="GO:0008664">
    <property type="term" value="F:RNA 2',3'-cyclic 3'-phosphodiesterase activity"/>
    <property type="evidence" value="ECO:0007669"/>
    <property type="project" value="UniProtKB-EC"/>
</dbReference>
<dbReference type="EC" id="3.1.4.58" evidence="2"/>
<keyword evidence="1 2" id="KW-0378">Hydrolase</keyword>